<sequence>MIVALVVLLVLLSLAVAWAFRKRRPVSPSADRWVRTQFDPAAFGLVPREQLDPRRPGPEPDGATCAEEQKVAEAAWGGDWRVAAAYAEEAGADWDERWSRIETLAQIARGDDRWLTDWRTALPDSGDAGTVHALVLVDEAWAIRGSAYAHQVPDEDMRRFRSMLPAAMAAAQRTADRAPHDPGPWVVMITAARAMSYSQSQFHDLWRNLTARAPHHTAAHWQALQYWCAKWHGSDELMLDFAVRAVTSAPHGSTLPGLYLHALDELDKVGKRAERIDGLRGAQGRARLEDIARRLDSVPQDHPELPQLRHLLAYRLGRVGAYGAALEQFRRLGPYCGARPWKDDEAGAVVAFDRARGLAARGASRRG</sequence>
<dbReference type="RefSeq" id="WP_219665906.1">
    <property type="nucleotide sequence ID" value="NZ_WTFF01000040.1"/>
</dbReference>
<evidence type="ECO:0008006" key="3">
    <source>
        <dbReference type="Google" id="ProtNLM"/>
    </source>
</evidence>
<reference evidence="1 2" key="1">
    <citation type="submission" date="2019-12" db="EMBL/GenBank/DDBJ databases">
        <title>Genome sequence of Streptomyces bambusae.</title>
        <authorList>
            <person name="Bansal K."/>
            <person name="Choksket S."/>
            <person name="Korpole S."/>
            <person name="Patil P.B."/>
        </authorList>
    </citation>
    <scope>NUCLEOTIDE SEQUENCE [LARGE SCALE GENOMIC DNA]</scope>
    <source>
        <strain evidence="1 2">SK60</strain>
    </source>
</reference>
<keyword evidence="2" id="KW-1185">Reference proteome</keyword>
<accession>A0ABS6Z2L7</accession>
<evidence type="ECO:0000313" key="2">
    <source>
        <dbReference type="Proteomes" id="UP000812013"/>
    </source>
</evidence>
<gene>
    <name evidence="1" type="ORF">GPJ59_08780</name>
</gene>
<name>A0ABS6Z2L7_9ACTN</name>
<proteinExistence type="predicted"/>
<protein>
    <recommendedName>
        <fullName evidence="3">DUF4034 domain-containing protein</fullName>
    </recommendedName>
</protein>
<dbReference type="Proteomes" id="UP000812013">
    <property type="component" value="Unassembled WGS sequence"/>
</dbReference>
<organism evidence="1 2">
    <name type="scientific">Streptomyces bambusae</name>
    <dbReference type="NCBI Taxonomy" id="1550616"/>
    <lineage>
        <taxon>Bacteria</taxon>
        <taxon>Bacillati</taxon>
        <taxon>Actinomycetota</taxon>
        <taxon>Actinomycetes</taxon>
        <taxon>Kitasatosporales</taxon>
        <taxon>Streptomycetaceae</taxon>
        <taxon>Streptomyces</taxon>
    </lineage>
</organism>
<comment type="caution">
    <text evidence="1">The sequence shown here is derived from an EMBL/GenBank/DDBJ whole genome shotgun (WGS) entry which is preliminary data.</text>
</comment>
<dbReference type="EMBL" id="WTFF01000040">
    <property type="protein sequence ID" value="MBW5481972.1"/>
    <property type="molecule type" value="Genomic_DNA"/>
</dbReference>
<evidence type="ECO:0000313" key="1">
    <source>
        <dbReference type="EMBL" id="MBW5481972.1"/>
    </source>
</evidence>